<evidence type="ECO:0000256" key="2">
    <source>
        <dbReference type="ARBA" id="ARBA00022618"/>
    </source>
</evidence>
<reference evidence="9" key="1">
    <citation type="submission" date="2022-11" db="EMBL/GenBank/DDBJ databases">
        <authorList>
            <person name="Petersen C."/>
        </authorList>
    </citation>
    <scope>NUCLEOTIDE SEQUENCE</scope>
    <source>
        <strain evidence="9">IBT 22155</strain>
    </source>
</reference>
<feature type="region of interest" description="Disordered" evidence="6">
    <location>
        <begin position="342"/>
        <end position="404"/>
    </location>
</feature>
<keyword evidence="5" id="KW-0131">Cell cycle</keyword>
<dbReference type="InterPro" id="IPR049255">
    <property type="entry name" value="Apc1_N"/>
</dbReference>
<proteinExistence type="inferred from homology"/>
<dbReference type="GO" id="GO:0051301">
    <property type="term" value="P:cell division"/>
    <property type="evidence" value="ECO:0007669"/>
    <property type="project" value="UniProtKB-KW"/>
</dbReference>
<evidence type="ECO:0000259" key="7">
    <source>
        <dbReference type="Pfam" id="PF12859"/>
    </source>
</evidence>
<evidence type="ECO:0000313" key="10">
    <source>
        <dbReference type="Proteomes" id="UP001149079"/>
    </source>
</evidence>
<dbReference type="GO" id="GO:0031145">
    <property type="term" value="P:anaphase-promoting complex-dependent catabolic process"/>
    <property type="evidence" value="ECO:0007669"/>
    <property type="project" value="TreeGrafter"/>
</dbReference>
<dbReference type="Gene3D" id="1.25.10.10">
    <property type="entry name" value="Leucine-rich Repeat Variant"/>
    <property type="match status" value="2"/>
</dbReference>
<comment type="similarity">
    <text evidence="1">Belongs to the APC1 family.</text>
</comment>
<dbReference type="GeneID" id="81408430"/>
<evidence type="ECO:0000256" key="3">
    <source>
        <dbReference type="ARBA" id="ARBA00022737"/>
    </source>
</evidence>
<gene>
    <name evidence="9" type="ORF">N7515_008516</name>
</gene>
<dbReference type="RefSeq" id="XP_056519090.1">
    <property type="nucleotide sequence ID" value="XM_056669260.1"/>
</dbReference>
<feature type="domain" description="Anaphase-promoting complex subunit 1 beta-sandwich" evidence="8">
    <location>
        <begin position="1762"/>
        <end position="1823"/>
    </location>
</feature>
<dbReference type="PANTHER" id="PTHR12827:SF3">
    <property type="entry name" value="ANAPHASE-PROMOTING COMPLEX SUBUNIT 1"/>
    <property type="match status" value="1"/>
</dbReference>
<organism evidence="9 10">
    <name type="scientific">Penicillium bovifimosum</name>
    <dbReference type="NCBI Taxonomy" id="126998"/>
    <lineage>
        <taxon>Eukaryota</taxon>
        <taxon>Fungi</taxon>
        <taxon>Dikarya</taxon>
        <taxon>Ascomycota</taxon>
        <taxon>Pezizomycotina</taxon>
        <taxon>Eurotiomycetes</taxon>
        <taxon>Eurotiomycetidae</taxon>
        <taxon>Eurotiales</taxon>
        <taxon>Aspergillaceae</taxon>
        <taxon>Penicillium</taxon>
    </lineage>
</organism>
<dbReference type="GO" id="GO:0060090">
    <property type="term" value="F:molecular adaptor activity"/>
    <property type="evidence" value="ECO:0007669"/>
    <property type="project" value="TreeGrafter"/>
</dbReference>
<dbReference type="InterPro" id="IPR048971">
    <property type="entry name" value="Apc1_3rd"/>
</dbReference>
<name>A0A9W9KXT1_9EURO</name>
<evidence type="ECO:0000256" key="6">
    <source>
        <dbReference type="SAM" id="MobiDB-lite"/>
    </source>
</evidence>
<keyword evidence="4" id="KW-0498">Mitosis</keyword>
<keyword evidence="2" id="KW-0132">Cell division</keyword>
<dbReference type="SUPFAM" id="SSF53448">
    <property type="entry name" value="Nucleotide-diphospho-sugar transferases"/>
    <property type="match status" value="1"/>
</dbReference>
<dbReference type="Proteomes" id="UP001149079">
    <property type="component" value="Unassembled WGS sequence"/>
</dbReference>
<comment type="caution">
    <text evidence="9">The sequence shown here is derived from an EMBL/GenBank/DDBJ whole genome shotgun (WGS) entry which is preliminary data.</text>
</comment>
<accession>A0A9W9KXT1</accession>
<dbReference type="InterPro" id="IPR029044">
    <property type="entry name" value="Nucleotide-diphossugar_trans"/>
</dbReference>
<dbReference type="Pfam" id="PF21282">
    <property type="entry name" value="APC1_3rd"/>
    <property type="match status" value="1"/>
</dbReference>
<dbReference type="OrthoDB" id="26401at2759"/>
<evidence type="ECO:0000256" key="5">
    <source>
        <dbReference type="ARBA" id="ARBA00023306"/>
    </source>
</evidence>
<dbReference type="Pfam" id="PF01501">
    <property type="entry name" value="Glyco_transf_8"/>
    <property type="match status" value="1"/>
</dbReference>
<evidence type="ECO:0000256" key="1">
    <source>
        <dbReference type="ARBA" id="ARBA00010547"/>
    </source>
</evidence>
<keyword evidence="3" id="KW-0677">Repeat</keyword>
<dbReference type="Pfam" id="PF12859">
    <property type="entry name" value="ANAPC1"/>
    <property type="match status" value="1"/>
</dbReference>
<dbReference type="FunFam" id="1.25.10.10:FF:000217">
    <property type="entry name" value="20S cyclosome subunit (APC1/BimE)"/>
    <property type="match status" value="1"/>
</dbReference>
<dbReference type="InterPro" id="IPR024990">
    <property type="entry name" value="Apc1"/>
</dbReference>
<feature type="compositionally biased region" description="Basic and acidic residues" evidence="6">
    <location>
        <begin position="342"/>
        <end position="353"/>
    </location>
</feature>
<evidence type="ECO:0000256" key="4">
    <source>
        <dbReference type="ARBA" id="ARBA00022776"/>
    </source>
</evidence>
<evidence type="ECO:0000313" key="9">
    <source>
        <dbReference type="EMBL" id="KAJ5124691.1"/>
    </source>
</evidence>
<protein>
    <recommendedName>
        <fullName evidence="11">Anaphase-promoting complex subunit 1</fullName>
    </recommendedName>
</protein>
<dbReference type="InterPro" id="IPR011989">
    <property type="entry name" value="ARM-like"/>
</dbReference>
<dbReference type="GO" id="GO:0070979">
    <property type="term" value="P:protein K11-linked ubiquitination"/>
    <property type="evidence" value="ECO:0007669"/>
    <property type="project" value="TreeGrafter"/>
</dbReference>
<dbReference type="EMBL" id="JAPQKL010000006">
    <property type="protein sequence ID" value="KAJ5124691.1"/>
    <property type="molecule type" value="Genomic_DNA"/>
</dbReference>
<keyword evidence="10" id="KW-1185">Reference proteome</keyword>
<feature type="region of interest" description="Disordered" evidence="6">
    <location>
        <begin position="213"/>
        <end position="242"/>
    </location>
</feature>
<evidence type="ECO:0008006" key="11">
    <source>
        <dbReference type="Google" id="ProtNLM"/>
    </source>
</evidence>
<dbReference type="Gene3D" id="3.90.550.10">
    <property type="entry name" value="Spore Coat Polysaccharide Biosynthesis Protein SpsA, Chain A"/>
    <property type="match status" value="1"/>
</dbReference>
<evidence type="ECO:0000259" key="8">
    <source>
        <dbReference type="Pfam" id="PF21282"/>
    </source>
</evidence>
<dbReference type="GO" id="GO:0007091">
    <property type="term" value="P:metaphase/anaphase transition of mitotic cell cycle"/>
    <property type="evidence" value="ECO:0007669"/>
    <property type="project" value="TreeGrafter"/>
</dbReference>
<dbReference type="InterPro" id="IPR002495">
    <property type="entry name" value="Glyco_trans_8"/>
</dbReference>
<dbReference type="FunFam" id="1.25.10.10:FF:000400">
    <property type="entry name" value="20S cyclosome subunit (APC1/BimE), putative"/>
    <property type="match status" value="1"/>
</dbReference>
<dbReference type="PANTHER" id="PTHR12827">
    <property type="entry name" value="MEIOTIC CHECKPOINT REGULATOR TSG24 FAMILY MEMBER"/>
    <property type="match status" value="1"/>
</dbReference>
<sequence>MASVRSLGVHEPSAIPFLVAEGILPPEPSEDHYNWTICVDDSGLTGPVDDELVWTKHCVVWFRAGMVKRVFRMDPEKEEIRHALFTRFAAGDIKRKNTGPVRPERPTGTQNQRSETFSTLDLHGDARVAVVAPQQSSEILSRALVVVLKSQAHIFFVAGNSHTVPLPFEVESVFATPRGLIFQRKVQDDNGGSQQPNVPPNSFLSASLFDPGASQSFSHSRNKRPSTKASSTAGPSWAPKANSTAGLPRVFSLIDPHSEMGLVVTSQPSRWLQSSVNSARRRPSGLEVLDPVDEIVYISPRDELLGTSRLNSAPLILVVTVNTTTGIYTIWTARYKDDESGRLMKDKTRRETGGTRSVRRSSHFGMATGATTPAARSGPRDSFGPWSDSRPSTQPTEGKTDQDDLASRVAQDFGDVGLPLKASRRVSSLLARTDLAISQDRITFSDLATGSQSSTIPHGASFRQSVGAASARGSFGFNPRGSLPPGTGSVYSNAGSFLDPPVDRLLEELSTDSLAPGFDNLALRDSASGLPEELLLTKVESFSSQFSGSFEKEPASRGVKISTLASTDFGSAQKGRTASLAVYILDQESQKLTIVNLRADRETLSKGQKEKTKHAEQRSLLVRAVRIQTVSNVLDACKISDGEISRILSLSETGNGLELSLQTLWGSPVKVEVPVPLQLYEPDAISAHKLEARPRESGVNRVMADPDLVFNKLDHGCSRGKIDLVDTEKKRHRLQIRMEPRNELVKKILKVCKFALRDSEKAGDGIMVAWWEVINWLRGKEEKDLEWTAMVVVLLSLAVPFVNLPQTPTPKRTRRKKGLLRSSSGGYLDLESWETMLDLESGSSGVVAPWMMDSSWGWIVEQDAIETSTAGDAPKGGNASRSTYRQNSYLIRCIALSREFLQSPQGLRAAGNDGYLPISEAFSENTRCTSLCSVLVALHLLREEQKLSICDSEESQRPLGLLAPLLAQLGGWLGWESWTWTEDSYYGTEMASMERWQFEENTRISGLKVPHEPFPPPSIFEFLMSAAAHRSPTPFFSLLDIVNASERTPRKGRMWRECFSITPRTCALNGFFAEVHSVSTPLEKIKLLQRWGFTKSVIDSFPEGVSAPLYEAVMQCQIEASTSWNATLLELIDREDLYMSVNPTQTNGLVVPAKPGHNAIRDFHLISSSALEIEPINAFEASAEADRYLVTKLIFREDKRFSEAFKLLNQSKAPVAECIAEPGWSDSDLLEAQKEIVQLVTVRTLSTPAGRAMLAFSGRIPLLTEKLPIPSFSLQCVMKPDNVTVSADRSAFSEEKVCWAFFHNGVSTGLAISRASKGIDTSWILFNKPQDLTNRHAGFLLALGLNGHLKSLAKWVAFKYLTPKHTMTSIGLLLGLSASYLGTMDTLITRLLSVHVTRMLPHGAAELNLSPLTQTAGIMGIGLLYCDSQHRRMSEVMLSEIENREQDDQAATAVGEELRDEGYRLAAGFALGFINLGKGDDLRGMRDMHIVERLLSIAVGTKNVEIAHVLDRATAGATIALMIIFMKTNDSVLAKKIDVPDTTVRFDYVRPDLFLLRTLARHLIMWDSIKPTAEWISQSLPEVYRGRSRLTDVRRLRSEDMPFLNIIAGLCFALGLRHAGSGQTQARDLLLFYLDQLIRISRLPVHSYDSKLARNSVRNCQDVVALSAAAVMAGTGDIDLFRRLRSLHGRIDADTPYGSHMAAHMAIGVLFLGGGSYTLGTSNRAVASLICAFYPLFPTTVLDNKCHLQAFRHLWVLAAEPRCLVPRDLDSRRPISIPMTVISHDETTQTLDAPCLLPDLSSIARIEIRGPDHWPLVLDFSQNDVLREKFQRGDPSIYLRRKATYSPTGSSTSVFASTLTGLSEAQDLIPATAGPFSNSRGCLPPSAWPTRADLLTGKSSAATDPSRDPWDWVFHLPTLQGLDVRERSLVLPSSFPMRSTRITTDLVSVPPWLCTSAVDARLALSHTVRNIVQSARGRGADPDQIRDRIWQLRLLFDWLDRTQGDDRDHLSARLPAQPGLWLRRDFIEEAKWQVWGVQVGDLEGQYYLPGLLTLHHSLTNPTPDPSTTRSSPSAATGTKYPFVAFYTSSFPASGLAILKARNIKAQLVPSIRPNLSRAYTQDPRFAETWNKLVVFAQTQYERVILLDGDILVRRNMDELMEIELDENRVFAAAHVCACNPAGKGHYPVTWIPQNCAYTTQHANPISAQTTAPTPDTGVGMLNSGVLVVRPSEKFYAEIEAGLADTARIEQYTFPDQELLSDVFKGRWVSLPYVYNALKTLRMKGVHDAIWRDGEVKAVHYIFATKPWHESVKEGEVEGLDETGVWWWRANWERMGRERDLGILDEFST</sequence>
<feature type="region of interest" description="Disordered" evidence="6">
    <location>
        <begin position="95"/>
        <end position="114"/>
    </location>
</feature>
<feature type="domain" description="Anaphase-promoting complex subunit 1 N-terminal" evidence="7">
    <location>
        <begin position="29"/>
        <end position="794"/>
    </location>
</feature>
<reference evidence="9" key="2">
    <citation type="journal article" date="2023" name="IMA Fungus">
        <title>Comparative genomic study of the Penicillium genus elucidates a diverse pangenome and 15 lateral gene transfer events.</title>
        <authorList>
            <person name="Petersen C."/>
            <person name="Sorensen T."/>
            <person name="Nielsen M.R."/>
            <person name="Sondergaard T.E."/>
            <person name="Sorensen J.L."/>
            <person name="Fitzpatrick D.A."/>
            <person name="Frisvad J.C."/>
            <person name="Nielsen K.L."/>
        </authorList>
    </citation>
    <scope>NUCLEOTIDE SEQUENCE</scope>
    <source>
        <strain evidence="9">IBT 22155</strain>
    </source>
</reference>
<dbReference type="GO" id="GO:0016757">
    <property type="term" value="F:glycosyltransferase activity"/>
    <property type="evidence" value="ECO:0007669"/>
    <property type="project" value="InterPro"/>
</dbReference>
<dbReference type="GO" id="GO:0005680">
    <property type="term" value="C:anaphase-promoting complex"/>
    <property type="evidence" value="ECO:0007669"/>
    <property type="project" value="InterPro"/>
</dbReference>